<sequence length="57" mass="6711">MQEFYYDKIKLPHDDYIKMLSMDNDLLLLYITANDVYPDMDEAVMGEVSLINECDTN</sequence>
<name>A0AAE0W4C6_9BIVA</name>
<dbReference type="Proteomes" id="UP001195483">
    <property type="component" value="Unassembled WGS sequence"/>
</dbReference>
<dbReference type="AlphaFoldDB" id="A0AAE0W4C6"/>
<feature type="non-terminal residue" evidence="1">
    <location>
        <position position="57"/>
    </location>
</feature>
<keyword evidence="2" id="KW-1185">Reference proteome</keyword>
<organism evidence="1 2">
    <name type="scientific">Potamilus streckersoni</name>
    <dbReference type="NCBI Taxonomy" id="2493646"/>
    <lineage>
        <taxon>Eukaryota</taxon>
        <taxon>Metazoa</taxon>
        <taxon>Spiralia</taxon>
        <taxon>Lophotrochozoa</taxon>
        <taxon>Mollusca</taxon>
        <taxon>Bivalvia</taxon>
        <taxon>Autobranchia</taxon>
        <taxon>Heteroconchia</taxon>
        <taxon>Palaeoheterodonta</taxon>
        <taxon>Unionida</taxon>
        <taxon>Unionoidea</taxon>
        <taxon>Unionidae</taxon>
        <taxon>Ambleminae</taxon>
        <taxon>Lampsilini</taxon>
        <taxon>Potamilus</taxon>
    </lineage>
</organism>
<comment type="caution">
    <text evidence="1">The sequence shown here is derived from an EMBL/GenBank/DDBJ whole genome shotgun (WGS) entry which is preliminary data.</text>
</comment>
<dbReference type="EMBL" id="JAEAOA010001685">
    <property type="protein sequence ID" value="KAK3601603.1"/>
    <property type="molecule type" value="Genomic_DNA"/>
</dbReference>
<evidence type="ECO:0000313" key="1">
    <source>
        <dbReference type="EMBL" id="KAK3601603.1"/>
    </source>
</evidence>
<reference evidence="1" key="2">
    <citation type="journal article" date="2021" name="Genome Biol. Evol.">
        <title>Developing a high-quality reference genome for a parasitic bivalve with doubly uniparental inheritance (Bivalvia: Unionida).</title>
        <authorList>
            <person name="Smith C.H."/>
        </authorList>
    </citation>
    <scope>NUCLEOTIDE SEQUENCE</scope>
    <source>
        <strain evidence="1">CHS0354</strain>
        <tissue evidence="1">Mantle</tissue>
    </source>
</reference>
<protein>
    <submittedName>
        <fullName evidence="1">Uncharacterized protein</fullName>
    </submittedName>
</protein>
<accession>A0AAE0W4C6</accession>
<gene>
    <name evidence="1" type="ORF">CHS0354_027850</name>
</gene>
<evidence type="ECO:0000313" key="2">
    <source>
        <dbReference type="Proteomes" id="UP001195483"/>
    </source>
</evidence>
<reference evidence="1" key="3">
    <citation type="submission" date="2023-05" db="EMBL/GenBank/DDBJ databases">
        <authorList>
            <person name="Smith C.H."/>
        </authorList>
    </citation>
    <scope>NUCLEOTIDE SEQUENCE</scope>
    <source>
        <strain evidence="1">CHS0354</strain>
        <tissue evidence="1">Mantle</tissue>
    </source>
</reference>
<reference evidence="1" key="1">
    <citation type="journal article" date="2021" name="Genome Biol. Evol.">
        <title>A High-Quality Reference Genome for a Parasitic Bivalve with Doubly Uniparental Inheritance (Bivalvia: Unionida).</title>
        <authorList>
            <person name="Smith C.H."/>
        </authorList>
    </citation>
    <scope>NUCLEOTIDE SEQUENCE</scope>
    <source>
        <strain evidence="1">CHS0354</strain>
    </source>
</reference>
<proteinExistence type="predicted"/>